<feature type="compositionally biased region" description="Basic and acidic residues" evidence="1">
    <location>
        <begin position="236"/>
        <end position="249"/>
    </location>
</feature>
<dbReference type="Proteomes" id="UP000237144">
    <property type="component" value="Unassembled WGS sequence"/>
</dbReference>
<protein>
    <recommendedName>
        <fullName evidence="2">DUF3752 domain-containing protein</fullName>
    </recommendedName>
</protein>
<feature type="compositionally biased region" description="Acidic residues" evidence="1">
    <location>
        <begin position="40"/>
        <end position="50"/>
    </location>
</feature>
<dbReference type="EMBL" id="PJQD01000050">
    <property type="protein sequence ID" value="POY72273.1"/>
    <property type="molecule type" value="Genomic_DNA"/>
</dbReference>
<feature type="compositionally biased region" description="Low complexity" evidence="1">
    <location>
        <begin position="215"/>
        <end position="226"/>
    </location>
</feature>
<dbReference type="InterPro" id="IPR046331">
    <property type="entry name" value="GPAM1-like"/>
</dbReference>
<sequence>MAIGPELPPHLAQARATPVAGPTLPPVAGPSLPSAAAPDHDDDDDDDDDFGPALPPDLQAERQSGSNESTVNPVAGPSRPAVSGPELPPHLASRSRSPAHGPPKLGPTLGPTMPSRGDVYSGPSRSELGAGGPEDDDDDDAVGPLPLPEGYRFEDDNGVQQFREREERERKRKQEALEDKKPKREEWMLVPPKEMDLLSSMDTTKLKSRGFATGKAAQKAAGGSTSEGVNLWTETPAERQERLRDEMLGKKRKAENAPAEEETDDERRKRMRDQQLREEVERHNRTKRGESLLDKHAKDAKKAGKDGDDRAATAIWDRDRDMGVGGRLMDDGQRASAVKNAKGLGGRFGGGSFL</sequence>
<evidence type="ECO:0000313" key="3">
    <source>
        <dbReference type="EMBL" id="POY72273.1"/>
    </source>
</evidence>
<dbReference type="PANTHER" id="PTHR46370:SF1">
    <property type="entry name" value="GPALPP MOTIFS-CONTAINING PROTEIN 1"/>
    <property type="match status" value="1"/>
</dbReference>
<feature type="region of interest" description="Disordered" evidence="1">
    <location>
        <begin position="1"/>
        <end position="191"/>
    </location>
</feature>
<comment type="caution">
    <text evidence="3">The sequence shown here is derived from an EMBL/GenBank/DDBJ whole genome shotgun (WGS) entry which is preliminary data.</text>
</comment>
<dbReference type="AlphaFoldDB" id="A0A2S5B658"/>
<keyword evidence="4" id="KW-1185">Reference proteome</keyword>
<dbReference type="PANTHER" id="PTHR46370">
    <property type="entry name" value="GPALPP MOTIFS-CONTAINING PROTEIN 1"/>
    <property type="match status" value="1"/>
</dbReference>
<evidence type="ECO:0000313" key="4">
    <source>
        <dbReference type="Proteomes" id="UP000237144"/>
    </source>
</evidence>
<proteinExistence type="predicted"/>
<organism evidence="3 4">
    <name type="scientific">Rhodotorula taiwanensis</name>
    <dbReference type="NCBI Taxonomy" id="741276"/>
    <lineage>
        <taxon>Eukaryota</taxon>
        <taxon>Fungi</taxon>
        <taxon>Dikarya</taxon>
        <taxon>Basidiomycota</taxon>
        <taxon>Pucciniomycotina</taxon>
        <taxon>Microbotryomycetes</taxon>
        <taxon>Sporidiobolales</taxon>
        <taxon>Sporidiobolaceae</taxon>
        <taxon>Rhodotorula</taxon>
    </lineage>
</organism>
<accession>A0A2S5B658</accession>
<feature type="compositionally biased region" description="Polar residues" evidence="1">
    <location>
        <begin position="61"/>
        <end position="72"/>
    </location>
</feature>
<reference evidence="3 4" key="1">
    <citation type="journal article" date="2018" name="Front. Microbiol.">
        <title>Prospects for Fungal Bioremediation of Acidic Radioactive Waste Sites: Characterization and Genome Sequence of Rhodotorula taiwanensis MD1149.</title>
        <authorList>
            <person name="Tkavc R."/>
            <person name="Matrosova V.Y."/>
            <person name="Grichenko O.E."/>
            <person name="Gostincar C."/>
            <person name="Volpe R.P."/>
            <person name="Klimenkova P."/>
            <person name="Gaidamakova E.K."/>
            <person name="Zhou C.E."/>
            <person name="Stewart B.J."/>
            <person name="Lyman M.G."/>
            <person name="Malfatti S.A."/>
            <person name="Rubinfeld B."/>
            <person name="Courtot M."/>
            <person name="Singh J."/>
            <person name="Dalgard C.L."/>
            <person name="Hamilton T."/>
            <person name="Frey K.G."/>
            <person name="Gunde-Cimerman N."/>
            <person name="Dugan L."/>
            <person name="Daly M.J."/>
        </authorList>
    </citation>
    <scope>NUCLEOTIDE SEQUENCE [LARGE SCALE GENOMIC DNA]</scope>
    <source>
        <strain evidence="3 4">MD1149</strain>
    </source>
</reference>
<name>A0A2S5B658_9BASI</name>
<feature type="compositionally biased region" description="Basic and acidic residues" evidence="1">
    <location>
        <begin position="265"/>
        <end position="329"/>
    </location>
</feature>
<feature type="compositionally biased region" description="Basic and acidic residues" evidence="1">
    <location>
        <begin position="162"/>
        <end position="187"/>
    </location>
</feature>
<evidence type="ECO:0000256" key="1">
    <source>
        <dbReference type="SAM" id="MobiDB-lite"/>
    </source>
</evidence>
<dbReference type="Pfam" id="PF12572">
    <property type="entry name" value="DUF3752"/>
    <property type="match status" value="1"/>
</dbReference>
<evidence type="ECO:0000259" key="2">
    <source>
        <dbReference type="Pfam" id="PF12572"/>
    </source>
</evidence>
<dbReference type="OrthoDB" id="73491at2759"/>
<feature type="region of interest" description="Disordered" evidence="1">
    <location>
        <begin position="215"/>
        <end position="329"/>
    </location>
</feature>
<feature type="domain" description="DUF3752" evidence="2">
    <location>
        <begin position="191"/>
        <end position="349"/>
    </location>
</feature>
<dbReference type="InterPro" id="IPR022226">
    <property type="entry name" value="DUF3752"/>
</dbReference>
<gene>
    <name evidence="3" type="ORF">BMF94_4575</name>
</gene>